<sequence>MDVLVDLLNKYGFKRVNSGLSIPIIVHCVPGAGKSSCIRELIQSDSRFKAYTLGIEDPQNLQGVRIEKYKGQTEENHLNILDEYTLEPTDLSKFYVCFGDPIQTDCATVRPADFICNESKRFGRSTAQFLRDLGFDVTSNKEDSVQIAGIYEVDPRDTVIYYEDEIGCLLRRHLVEAYHIKEIIGKTFDSVTFVTTHNGVDHEGRAASFQCLSRHRKNLLILCPNATYGPS</sequence>
<feature type="domain" description="(+)RNA virus helicase C-terminal" evidence="1">
    <location>
        <begin position="24"/>
        <end position="223"/>
    </location>
</feature>
<accession>A0A6J3ZYR7</accession>
<evidence type="ECO:0000259" key="1">
    <source>
        <dbReference type="Pfam" id="PF01443"/>
    </source>
</evidence>
<dbReference type="Pfam" id="PF01443">
    <property type="entry name" value="Viral_helicase1"/>
    <property type="match status" value="1"/>
</dbReference>
<evidence type="ECO:0000313" key="2">
    <source>
        <dbReference type="EMBL" id="BBL33642.1"/>
    </source>
</evidence>
<name>A0A6J3ZYR7_9VIRU</name>
<dbReference type="EMBL" id="LC485538">
    <property type="protein sequence ID" value="BBL33642.1"/>
    <property type="molecule type" value="Genomic_RNA"/>
</dbReference>
<reference evidence="2" key="1">
    <citation type="journal article" date="2020" name="J. Gen. Plant Pathol.">
        <title>Identification and pathogenicity analysis of plant viruses infecting Valeriana fauriei in Japan.</title>
        <authorList>
            <person name="Uehara-Ichiki T."/>
            <person name="Ohashi M."/>
            <person name="Hanada K."/>
            <person name="Igarashi M."/>
            <person name="Hishida A."/>
        </authorList>
    </citation>
    <scope>NUCLEOTIDE SEQUENCE</scope>
    <source>
        <strain evidence="2">Vf1</strain>
    </source>
</reference>
<organism evidence="2">
    <name type="scientific">Gaillardia latent virus</name>
    <dbReference type="NCBI Taxonomy" id="1468172"/>
    <lineage>
        <taxon>Viruses</taxon>
        <taxon>Riboviria</taxon>
        <taxon>Orthornavirae</taxon>
        <taxon>Kitrinoviricota</taxon>
        <taxon>Alsuviricetes</taxon>
        <taxon>Tymovirales</taxon>
        <taxon>Betaflexiviridae</taxon>
        <taxon>Quinvirinae</taxon>
        <taxon>Carlavirus</taxon>
        <taxon>Carlavirus latensgaillardiae</taxon>
    </lineage>
</organism>
<dbReference type="GO" id="GO:0005524">
    <property type="term" value="F:ATP binding"/>
    <property type="evidence" value="ECO:0007669"/>
    <property type="project" value="InterPro"/>
</dbReference>
<proteinExistence type="predicted"/>
<dbReference type="InterPro" id="IPR027351">
    <property type="entry name" value="(+)RNA_virus_helicase_core_dom"/>
</dbReference>
<protein>
    <submittedName>
        <fullName evidence="2">Triple gene block 1 protein</fullName>
    </submittedName>
</protein>